<dbReference type="OrthoDB" id="5959761at2759"/>
<dbReference type="InterPro" id="IPR024655">
    <property type="entry name" value="Asl1_glyco_hydro_catalytic"/>
</dbReference>
<gene>
    <name evidence="3" type="ORF">AURDEDRAFT_130337</name>
</gene>
<organism evidence="3 4">
    <name type="scientific">Auricularia subglabra (strain TFB-10046 / SS5)</name>
    <name type="common">White-rot fungus</name>
    <name type="synonym">Auricularia delicata (strain TFB10046)</name>
    <dbReference type="NCBI Taxonomy" id="717982"/>
    <lineage>
        <taxon>Eukaryota</taxon>
        <taxon>Fungi</taxon>
        <taxon>Dikarya</taxon>
        <taxon>Basidiomycota</taxon>
        <taxon>Agaricomycotina</taxon>
        <taxon>Agaricomycetes</taxon>
        <taxon>Auriculariales</taxon>
        <taxon>Auriculariaceae</taxon>
        <taxon>Auricularia</taxon>
    </lineage>
</organism>
<name>J0WTT0_AURST</name>
<dbReference type="PANTHER" id="PTHR34154">
    <property type="entry name" value="ALKALI-SENSITIVE LINKAGE PROTEIN 1"/>
    <property type="match status" value="1"/>
</dbReference>
<evidence type="ECO:0000313" key="4">
    <source>
        <dbReference type="Proteomes" id="UP000006514"/>
    </source>
</evidence>
<dbReference type="SUPFAM" id="SSF51445">
    <property type="entry name" value="(Trans)glycosidases"/>
    <property type="match status" value="1"/>
</dbReference>
<keyword evidence="4" id="KW-1185">Reference proteome</keyword>
<feature type="chain" id="PRO_5003741461" description="Asl1-like glycosyl hydrolase catalytic domain-containing protein" evidence="1">
    <location>
        <begin position="17"/>
        <end position="262"/>
    </location>
</feature>
<feature type="signal peptide" evidence="1">
    <location>
        <begin position="1"/>
        <end position="16"/>
    </location>
</feature>
<dbReference type="InParanoid" id="J0WTT0"/>
<keyword evidence="1" id="KW-0732">Signal</keyword>
<dbReference type="InterPro" id="IPR017853">
    <property type="entry name" value="GH"/>
</dbReference>
<dbReference type="KEGG" id="adl:AURDEDRAFT_130337"/>
<protein>
    <recommendedName>
        <fullName evidence="2">Asl1-like glycosyl hydrolase catalytic domain-containing protein</fullName>
    </recommendedName>
</protein>
<evidence type="ECO:0000259" key="2">
    <source>
        <dbReference type="Pfam" id="PF11790"/>
    </source>
</evidence>
<dbReference type="PANTHER" id="PTHR34154:SF3">
    <property type="entry name" value="ALKALI-SENSITIVE LINKAGE PROTEIN 1"/>
    <property type="match status" value="1"/>
</dbReference>
<feature type="domain" description="Asl1-like glycosyl hydrolase catalytic" evidence="2">
    <location>
        <begin position="34"/>
        <end position="260"/>
    </location>
</feature>
<dbReference type="Gene3D" id="3.20.20.80">
    <property type="entry name" value="Glycosidases"/>
    <property type="match status" value="1"/>
</dbReference>
<dbReference type="GO" id="GO:0071966">
    <property type="term" value="P:fungal-type cell wall polysaccharide metabolic process"/>
    <property type="evidence" value="ECO:0007669"/>
    <property type="project" value="TreeGrafter"/>
</dbReference>
<dbReference type="EMBL" id="JH687874">
    <property type="protein sequence ID" value="EJD35980.1"/>
    <property type="molecule type" value="Genomic_DNA"/>
</dbReference>
<evidence type="ECO:0000256" key="1">
    <source>
        <dbReference type="SAM" id="SignalP"/>
    </source>
</evidence>
<dbReference type="Proteomes" id="UP000006514">
    <property type="component" value="Unassembled WGS sequence"/>
</dbReference>
<dbReference type="GO" id="GO:0009277">
    <property type="term" value="C:fungal-type cell wall"/>
    <property type="evidence" value="ECO:0007669"/>
    <property type="project" value="TreeGrafter"/>
</dbReference>
<accession>J0WTT0</accession>
<dbReference type="InterPro" id="IPR053183">
    <property type="entry name" value="ASL1"/>
</dbReference>
<proteinExistence type="predicted"/>
<sequence>MVLVGVISLSAALVYASVVNAACTPRTATAGKRGLAWPSDNYFNPAIFKSSQVTWLFNWGVRPPQQLNGTFPYIPQQWSAGGIQELAPALNALNPKAEYVLGFNEPDNDGQARMSPQDAANYWKQYMEPLRRDLNVKLVSPAVTNAGPPGGIAWMDDFVAACTGCTFDIIGLHWYGGWTTDLQEHIDNAKKYGRPIWLSEFGLSWDAQAANYEEFLPLALQQLDNEPAVERYAFFGAFHSGQGWDMLDANGGLTTLGRMYLQ</sequence>
<evidence type="ECO:0000313" key="3">
    <source>
        <dbReference type="EMBL" id="EJD35980.1"/>
    </source>
</evidence>
<dbReference type="eggNOG" id="ENOG502RZ9J">
    <property type="taxonomic scope" value="Eukaryota"/>
</dbReference>
<dbReference type="AlphaFoldDB" id="J0WTT0"/>
<reference evidence="4" key="1">
    <citation type="journal article" date="2012" name="Science">
        <title>The Paleozoic origin of enzymatic lignin decomposition reconstructed from 31 fungal genomes.</title>
        <authorList>
            <person name="Floudas D."/>
            <person name="Binder M."/>
            <person name="Riley R."/>
            <person name="Barry K."/>
            <person name="Blanchette R.A."/>
            <person name="Henrissat B."/>
            <person name="Martinez A.T."/>
            <person name="Otillar R."/>
            <person name="Spatafora J.W."/>
            <person name="Yadav J.S."/>
            <person name="Aerts A."/>
            <person name="Benoit I."/>
            <person name="Boyd A."/>
            <person name="Carlson A."/>
            <person name="Copeland A."/>
            <person name="Coutinho P.M."/>
            <person name="de Vries R.P."/>
            <person name="Ferreira P."/>
            <person name="Findley K."/>
            <person name="Foster B."/>
            <person name="Gaskell J."/>
            <person name="Glotzer D."/>
            <person name="Gorecki P."/>
            <person name="Heitman J."/>
            <person name="Hesse C."/>
            <person name="Hori C."/>
            <person name="Igarashi K."/>
            <person name="Jurgens J.A."/>
            <person name="Kallen N."/>
            <person name="Kersten P."/>
            <person name="Kohler A."/>
            <person name="Kuees U."/>
            <person name="Kumar T.K.A."/>
            <person name="Kuo A."/>
            <person name="LaButti K."/>
            <person name="Larrondo L.F."/>
            <person name="Lindquist E."/>
            <person name="Ling A."/>
            <person name="Lombard V."/>
            <person name="Lucas S."/>
            <person name="Lundell T."/>
            <person name="Martin R."/>
            <person name="McLaughlin D.J."/>
            <person name="Morgenstern I."/>
            <person name="Morin E."/>
            <person name="Murat C."/>
            <person name="Nagy L.G."/>
            <person name="Nolan M."/>
            <person name="Ohm R.A."/>
            <person name="Patyshakuliyeva A."/>
            <person name="Rokas A."/>
            <person name="Ruiz-Duenas F.J."/>
            <person name="Sabat G."/>
            <person name="Salamov A."/>
            <person name="Samejima M."/>
            <person name="Schmutz J."/>
            <person name="Slot J.C."/>
            <person name="St John F."/>
            <person name="Stenlid J."/>
            <person name="Sun H."/>
            <person name="Sun S."/>
            <person name="Syed K."/>
            <person name="Tsang A."/>
            <person name="Wiebenga A."/>
            <person name="Young D."/>
            <person name="Pisabarro A."/>
            <person name="Eastwood D.C."/>
            <person name="Martin F."/>
            <person name="Cullen D."/>
            <person name="Grigoriev I.V."/>
            <person name="Hibbett D.S."/>
        </authorList>
    </citation>
    <scope>NUCLEOTIDE SEQUENCE [LARGE SCALE GENOMIC DNA]</scope>
    <source>
        <strain evidence="4">TFB10046</strain>
    </source>
</reference>
<dbReference type="Pfam" id="PF11790">
    <property type="entry name" value="Glyco_hydro_cc"/>
    <property type="match status" value="1"/>
</dbReference>